<name>A0A3P7IKG4_STRVU</name>
<evidence type="ECO:0000313" key="4">
    <source>
        <dbReference type="EMBL" id="VDM68313.1"/>
    </source>
</evidence>
<dbReference type="InterPro" id="IPR033121">
    <property type="entry name" value="PEPTIDASE_A1"/>
</dbReference>
<dbReference type="AlphaFoldDB" id="A0A3P7IKG4"/>
<dbReference type="GO" id="GO:0005764">
    <property type="term" value="C:lysosome"/>
    <property type="evidence" value="ECO:0007669"/>
    <property type="project" value="TreeGrafter"/>
</dbReference>
<dbReference type="PROSITE" id="PS51767">
    <property type="entry name" value="PEPTIDASE_A1"/>
    <property type="match status" value="1"/>
</dbReference>
<gene>
    <name evidence="4" type="ORF">SVUK_LOCUS3311</name>
</gene>
<dbReference type="OrthoDB" id="5839471at2759"/>
<dbReference type="InterPro" id="IPR034164">
    <property type="entry name" value="Pepsin-like_dom"/>
</dbReference>
<dbReference type="GO" id="GO:0004190">
    <property type="term" value="F:aspartic-type endopeptidase activity"/>
    <property type="evidence" value="ECO:0007669"/>
    <property type="project" value="InterPro"/>
</dbReference>
<evidence type="ECO:0000256" key="2">
    <source>
        <dbReference type="PIRSR" id="PIRSR601461-2"/>
    </source>
</evidence>
<feature type="domain" description="Peptidase A1" evidence="3">
    <location>
        <begin position="68"/>
        <end position="230"/>
    </location>
</feature>
<accession>A0A3P7IKG4</accession>
<sequence>MRLEVLCFLIGVATAIVIKQPLTWKLSRRFDMIKRGVYKDYLKRMELLRATAPRKYPNKVLDYSDYEYVSNITIGTPQQQFVIVPDTGSADLWVPGLKCDDSCNFKHMFSESCNFKHMFAENASSTFIGYKTKWRIEYGEGDAKGVKAKDVVRFGGEDEPQLVIPNSTFGIANHISADFKEDPTDGVLGLAFSGISAIKGGPPLLNAIKQGQCFPLSLVFWPYKCANPIE</sequence>
<dbReference type="InterPro" id="IPR021109">
    <property type="entry name" value="Peptidase_aspartic_dom_sf"/>
</dbReference>
<dbReference type="InterPro" id="IPR001461">
    <property type="entry name" value="Aspartic_peptidase_A1"/>
</dbReference>
<dbReference type="Gene3D" id="2.40.70.10">
    <property type="entry name" value="Acid Proteases"/>
    <property type="match status" value="1"/>
</dbReference>
<evidence type="ECO:0000256" key="1">
    <source>
        <dbReference type="ARBA" id="ARBA00007447"/>
    </source>
</evidence>
<comment type="similarity">
    <text evidence="1">Belongs to the peptidase A1 family.</text>
</comment>
<dbReference type="EMBL" id="UYYB01008401">
    <property type="protein sequence ID" value="VDM68313.1"/>
    <property type="molecule type" value="Genomic_DNA"/>
</dbReference>
<dbReference type="CDD" id="cd05471">
    <property type="entry name" value="pepsin_like"/>
    <property type="match status" value="1"/>
</dbReference>
<dbReference type="GO" id="GO:0006508">
    <property type="term" value="P:proteolysis"/>
    <property type="evidence" value="ECO:0007669"/>
    <property type="project" value="InterPro"/>
</dbReference>
<organism evidence="4 5">
    <name type="scientific">Strongylus vulgaris</name>
    <name type="common">Blood worm</name>
    <dbReference type="NCBI Taxonomy" id="40348"/>
    <lineage>
        <taxon>Eukaryota</taxon>
        <taxon>Metazoa</taxon>
        <taxon>Ecdysozoa</taxon>
        <taxon>Nematoda</taxon>
        <taxon>Chromadorea</taxon>
        <taxon>Rhabditida</taxon>
        <taxon>Rhabditina</taxon>
        <taxon>Rhabditomorpha</taxon>
        <taxon>Strongyloidea</taxon>
        <taxon>Strongylidae</taxon>
        <taxon>Strongylus</taxon>
    </lineage>
</organism>
<dbReference type="PANTHER" id="PTHR47966:SF45">
    <property type="entry name" value="PEPTIDASE A1 DOMAIN-CONTAINING PROTEIN"/>
    <property type="match status" value="1"/>
</dbReference>
<evidence type="ECO:0000259" key="3">
    <source>
        <dbReference type="PROSITE" id="PS51767"/>
    </source>
</evidence>
<dbReference type="Proteomes" id="UP000270094">
    <property type="component" value="Unassembled WGS sequence"/>
</dbReference>
<feature type="disulfide bond" evidence="2">
    <location>
        <begin position="99"/>
        <end position="113"/>
    </location>
</feature>
<dbReference type="PANTHER" id="PTHR47966">
    <property type="entry name" value="BETA-SITE APP-CLEAVING ENZYME, ISOFORM A-RELATED"/>
    <property type="match status" value="1"/>
</dbReference>
<proteinExistence type="inferred from homology"/>
<keyword evidence="2" id="KW-1015">Disulfide bond</keyword>
<evidence type="ECO:0000313" key="5">
    <source>
        <dbReference type="Proteomes" id="UP000270094"/>
    </source>
</evidence>
<dbReference type="FunFam" id="2.40.70.10:FF:000008">
    <property type="entry name" value="Cathepsin D"/>
    <property type="match status" value="1"/>
</dbReference>
<dbReference type="SUPFAM" id="SSF50630">
    <property type="entry name" value="Acid proteases"/>
    <property type="match status" value="1"/>
</dbReference>
<protein>
    <recommendedName>
        <fullName evidence="3">Peptidase A1 domain-containing protein</fullName>
    </recommendedName>
</protein>
<dbReference type="Pfam" id="PF00026">
    <property type="entry name" value="Asp"/>
    <property type="match status" value="1"/>
</dbReference>
<reference evidence="4 5" key="1">
    <citation type="submission" date="2018-11" db="EMBL/GenBank/DDBJ databases">
        <authorList>
            <consortium name="Pathogen Informatics"/>
        </authorList>
    </citation>
    <scope>NUCLEOTIDE SEQUENCE [LARGE SCALE GENOMIC DNA]</scope>
</reference>
<keyword evidence="5" id="KW-1185">Reference proteome</keyword>